<sequence>MQNPLEFTVENLSTELKTWLDLDNPEHQSKIIKALSALYNVNGGRLIIGFSDDNCRPDLERRPEGDVREIYSIDFVLLLLHRHCSSAFPVTLNFWKKDGLEYPVFNVGSGVKKIIGIRKPLMMGDRMLIQQNVAYARAFKQGKFETKKAEYDEMNFMMEICIDNREANIARFMRRHFDDLMQQFTALSTVSEDIDLYNPFQNFVLNSRQRFLFNAGPKLNRKYGYLEASVNLNHKCMGQNLDGRFLERFLGTNRNLSGWPFWLDVRAEGSTIEPYDNCFEGYICRLFKDDTFHEQKSHLDFWRASPEGYFYHKRVLNSDLYFHEKRCMDPVSLITRICEIIDASINFARVFYIPDDKSANINIVLTGMKGRTLESWTDYDYHLPLGSACTSDQIHLDICIPVHTSLKTVSVLIYNHIRELFSHFPGARLDNKLINDIIHKIRGRN</sequence>
<protein>
    <recommendedName>
        <fullName evidence="3">Schlafen AlbA-2 domain-containing protein</fullName>
    </recommendedName>
</protein>
<evidence type="ECO:0000313" key="2">
    <source>
        <dbReference type="Proteomes" id="UP001214250"/>
    </source>
</evidence>
<evidence type="ECO:0008006" key="3">
    <source>
        <dbReference type="Google" id="ProtNLM"/>
    </source>
</evidence>
<reference evidence="1 2" key="1">
    <citation type="submission" date="2023-02" db="EMBL/GenBank/DDBJ databases">
        <title>Genome sequence of Lentisphaera profundi SAORIC-696.</title>
        <authorList>
            <person name="Kim e."/>
            <person name="Cho J.-C."/>
            <person name="Choi A."/>
            <person name="Kang I."/>
        </authorList>
    </citation>
    <scope>NUCLEOTIDE SEQUENCE [LARGE SCALE GENOMIC DNA]</scope>
    <source>
        <strain evidence="1 2">SAORIC-696</strain>
    </source>
</reference>
<accession>A0ABY7VWQ8</accession>
<dbReference type="EMBL" id="CP117812">
    <property type="protein sequence ID" value="WDE97630.1"/>
    <property type="molecule type" value="Genomic_DNA"/>
</dbReference>
<keyword evidence="2" id="KW-1185">Reference proteome</keyword>
<dbReference type="Proteomes" id="UP001214250">
    <property type="component" value="Chromosome 2"/>
</dbReference>
<evidence type="ECO:0000313" key="1">
    <source>
        <dbReference type="EMBL" id="WDE97630.1"/>
    </source>
</evidence>
<dbReference type="RefSeq" id="WP_274152144.1">
    <property type="nucleotide sequence ID" value="NZ_CP117812.1"/>
</dbReference>
<name>A0ABY7VWQ8_9BACT</name>
<gene>
    <name evidence="1" type="ORF">PQO03_17525</name>
</gene>
<proteinExistence type="predicted"/>
<organism evidence="1 2">
    <name type="scientific">Lentisphaera profundi</name>
    <dbReference type="NCBI Taxonomy" id="1658616"/>
    <lineage>
        <taxon>Bacteria</taxon>
        <taxon>Pseudomonadati</taxon>
        <taxon>Lentisphaerota</taxon>
        <taxon>Lentisphaeria</taxon>
        <taxon>Lentisphaerales</taxon>
        <taxon>Lentisphaeraceae</taxon>
        <taxon>Lentisphaera</taxon>
    </lineage>
</organism>